<gene>
    <name evidence="1" type="ORF">L2Y54_21630</name>
</gene>
<keyword evidence="2" id="KW-1185">Reference proteome</keyword>
<keyword evidence="1" id="KW-0614">Plasmid</keyword>
<dbReference type="RefSeq" id="WP_236502135.1">
    <property type="nucleotide sequence ID" value="NZ_CP091246.1"/>
</dbReference>
<organism evidence="1 2">
    <name type="scientific">Thiothrix winogradskyi</name>
    <dbReference type="NCBI Taxonomy" id="96472"/>
    <lineage>
        <taxon>Bacteria</taxon>
        <taxon>Pseudomonadati</taxon>
        <taxon>Pseudomonadota</taxon>
        <taxon>Gammaproteobacteria</taxon>
        <taxon>Thiotrichales</taxon>
        <taxon>Thiotrichaceae</taxon>
        <taxon>Thiothrix</taxon>
    </lineage>
</organism>
<dbReference type="Proteomes" id="UP001054801">
    <property type="component" value="Plasmid pThCT3_2"/>
</dbReference>
<evidence type="ECO:0000313" key="2">
    <source>
        <dbReference type="Proteomes" id="UP001054801"/>
    </source>
</evidence>
<name>A0ABY3T8N4_9GAMM</name>
<geneLocation type="plasmid" evidence="1 2">
    <name>pThCT3_2</name>
</geneLocation>
<evidence type="ECO:0000313" key="1">
    <source>
        <dbReference type="EMBL" id="UJS26696.1"/>
    </source>
</evidence>
<dbReference type="EMBL" id="CP091246">
    <property type="protein sequence ID" value="UJS26696.1"/>
    <property type="molecule type" value="Genomic_DNA"/>
</dbReference>
<reference evidence="1" key="1">
    <citation type="journal article" date="2022" name="Microorganisms">
        <title>Two New Species of Filamentous Sulfur Bacteria of the Genus Thiothrix, Thiothrix winogradskyi sp. nov. and 'Candidatus Thiothrix sulfatifontis' sp. nov.</title>
        <authorList>
            <person name="Ravin N.V."/>
            <person name="Rossetti S."/>
            <person name="Beletsky A.V."/>
            <person name="Kadnikov V.V."/>
            <person name="Rudenko T.S."/>
            <person name="Smolyakov D.D."/>
            <person name="Moskvitina M.I."/>
            <person name="Gureeva M.V."/>
            <person name="Mardanov A.V."/>
            <person name="Grabovich M.Y."/>
        </authorList>
    </citation>
    <scope>NUCLEOTIDE SEQUENCE</scope>
    <source>
        <strain evidence="1">CT3</strain>
    </source>
</reference>
<sequence>MSYRELTEVEKDYLAQGGRVFLVSDQNEVVIFKKGEEPFYKKDHGTGVSLKYHTEDLALQHAWITACLSEDKPMVEGVVVGLLVSAPTRTLRT</sequence>
<accession>A0ABY3T8N4</accession>
<protein>
    <submittedName>
        <fullName evidence="1">Uncharacterized protein</fullName>
    </submittedName>
</protein>
<proteinExistence type="predicted"/>